<dbReference type="InterPro" id="IPR022398">
    <property type="entry name" value="Peptidase_S8_His-AS"/>
</dbReference>
<evidence type="ECO:0000256" key="4">
    <source>
        <dbReference type="ARBA" id="ARBA00022825"/>
    </source>
</evidence>
<dbReference type="InterPro" id="IPR023828">
    <property type="entry name" value="Peptidase_S8_Ser-AS"/>
</dbReference>
<dbReference type="PROSITE" id="PS00138">
    <property type="entry name" value="SUBTILASE_SER"/>
    <property type="match status" value="1"/>
</dbReference>
<feature type="domain" description="Peptidase S8/S53" evidence="6">
    <location>
        <begin position="206"/>
        <end position="477"/>
    </location>
</feature>
<dbReference type="PANTHER" id="PTHR43806">
    <property type="entry name" value="PEPTIDASE S8"/>
    <property type="match status" value="1"/>
</dbReference>
<keyword evidence="5" id="KW-0812">Transmembrane</keyword>
<gene>
    <name evidence="7" type="ORF">NEF87_002723</name>
</gene>
<dbReference type="EMBL" id="CP104013">
    <property type="protein sequence ID" value="UYP46438.1"/>
    <property type="molecule type" value="Genomic_DNA"/>
</dbReference>
<proteinExistence type="inferred from homology"/>
<keyword evidence="5" id="KW-0472">Membrane</keyword>
<evidence type="ECO:0000313" key="7">
    <source>
        <dbReference type="EMBL" id="UYP46438.1"/>
    </source>
</evidence>
<reference evidence="7" key="1">
    <citation type="submission" date="2022-09" db="EMBL/GenBank/DDBJ databases">
        <title>Actin cytoskeleton and complex cell architecture in an #Asgard archaeon.</title>
        <authorList>
            <person name="Ponce Toledo R.I."/>
            <person name="Schleper C."/>
            <person name="Rodrigues Oliveira T."/>
            <person name="Wollweber F."/>
            <person name="Xu J."/>
            <person name="Rittmann S."/>
            <person name="Klingl A."/>
            <person name="Pilhofer M."/>
        </authorList>
    </citation>
    <scope>NUCLEOTIDE SEQUENCE</scope>
    <source>
        <strain evidence="7">B-35</strain>
    </source>
</reference>
<dbReference type="InterPro" id="IPR015500">
    <property type="entry name" value="Peptidase_S8_subtilisin-rel"/>
</dbReference>
<dbReference type="SUPFAM" id="SSF52317">
    <property type="entry name" value="Class I glutamine amidotransferase-like"/>
    <property type="match status" value="1"/>
</dbReference>
<name>A0ABY6HSE8_9ARCH</name>
<dbReference type="PROSITE" id="PS51892">
    <property type="entry name" value="SUBTILASE"/>
    <property type="match status" value="1"/>
</dbReference>
<dbReference type="InterPro" id="IPR029062">
    <property type="entry name" value="Class_I_gatase-like"/>
</dbReference>
<keyword evidence="8" id="KW-1185">Reference proteome</keyword>
<comment type="similarity">
    <text evidence="1">Belongs to the peptidase S8 family.</text>
</comment>
<dbReference type="Pfam" id="PF00082">
    <property type="entry name" value="Peptidase_S8"/>
    <property type="match status" value="1"/>
</dbReference>
<keyword evidence="2" id="KW-0645">Protease</keyword>
<organism evidence="7 8">
    <name type="scientific">Candidatus Lokiarchaeum ossiferum</name>
    <dbReference type="NCBI Taxonomy" id="2951803"/>
    <lineage>
        <taxon>Archaea</taxon>
        <taxon>Promethearchaeati</taxon>
        <taxon>Promethearchaeota</taxon>
        <taxon>Promethearchaeia</taxon>
        <taxon>Promethearchaeales</taxon>
        <taxon>Promethearchaeaceae</taxon>
        <taxon>Candidatus Lokiarchaeum</taxon>
    </lineage>
</organism>
<evidence type="ECO:0000256" key="5">
    <source>
        <dbReference type="SAM" id="Phobius"/>
    </source>
</evidence>
<keyword evidence="4" id="KW-0720">Serine protease</keyword>
<evidence type="ECO:0000259" key="6">
    <source>
        <dbReference type="Pfam" id="PF00082"/>
    </source>
</evidence>
<dbReference type="InterPro" id="IPR050131">
    <property type="entry name" value="Peptidase_S8_subtilisin-like"/>
</dbReference>
<dbReference type="SUPFAM" id="SSF52743">
    <property type="entry name" value="Subtilisin-like"/>
    <property type="match status" value="1"/>
</dbReference>
<dbReference type="PROSITE" id="PS00137">
    <property type="entry name" value="SUBTILASE_HIS"/>
    <property type="match status" value="1"/>
</dbReference>
<protein>
    <recommendedName>
        <fullName evidence="6">Peptidase S8/S53 domain-containing protein</fullName>
    </recommendedName>
</protein>
<keyword evidence="5" id="KW-1133">Transmembrane helix</keyword>
<accession>A0ABY6HSE8</accession>
<evidence type="ECO:0000313" key="8">
    <source>
        <dbReference type="Proteomes" id="UP001208689"/>
    </source>
</evidence>
<evidence type="ECO:0000256" key="2">
    <source>
        <dbReference type="ARBA" id="ARBA00022670"/>
    </source>
</evidence>
<dbReference type="InterPro" id="IPR000209">
    <property type="entry name" value="Peptidase_S8/S53_dom"/>
</dbReference>
<evidence type="ECO:0000256" key="3">
    <source>
        <dbReference type="ARBA" id="ARBA00022801"/>
    </source>
</evidence>
<keyword evidence="3" id="KW-0378">Hydrolase</keyword>
<dbReference type="Proteomes" id="UP001208689">
    <property type="component" value="Chromosome"/>
</dbReference>
<evidence type="ECO:0000256" key="1">
    <source>
        <dbReference type="ARBA" id="ARBA00011073"/>
    </source>
</evidence>
<dbReference type="PRINTS" id="PR00723">
    <property type="entry name" value="SUBTILISIN"/>
</dbReference>
<sequence>MQIPRRIRQKLVTFIILFLLPISTISTLNFRNSKAISIRELDTFKKNQDIIFQSFNQDVDSSFMEPKSKLSSFFSLSNKIDSKLIEISNNLPLSTEVKIIVYFQDHISKNNRIELLKTWFPKVKIGYNYDILPCTSIEVENQYLAHVIDNIENFRSIRFLSQDHRTNLASSRFQNLFSDNSKWNAPFSDENWWLDAIGMSNVNYTGKGIKLAIMDTGISVHPDFFEDGNPSQSRIFASKNFTYERAVSIEDYTYDCYGHGTHCAGIAGGNGITSNGKFRGVAPEVEFINAKISNSSGTIEESDVVAAIEWCMEIGVQIISMSFGLNIPEVWNVETLAIQKAVESGIVVVTSAGNSGPNFYTAGTPGTGLYSISVGATDINNHVASFSSVGPSFSNQIGPDICAPGVNIISTDSLDSILSLDYTYANPLINSKNQFGYIPLSGTSMACPMVAGAVAILLEAFPESTPESIRNALIKGSSVIERPSPEGYGAAQGAGLINVSKSLDYLGNIKKQADSVNNQVLLFPRQIPYAPFDLLRFPGDYQGMNFSIYSGSECHISIELPNLVGIEFNTPENEFSLDYHGIISFPLEIHIKNSAIAGNRLGTVNITDRISNRILDSVLINISIAIPKQKIYFESFHGLNDLYPSESPIYSQIQLYNMMYDLSHQNYSISYKMQNWTSGYFSSSDAEILSPRSLADIDLLVLQTPILAYSEFERTTIVNFFNRGGSILFLGTKSNKMCIDSINSLFSALNSGISITEKNIFNFRDYSIGASVQPYVVSNLDQQHSIFSNIDSFKFLFGNSFETSGNAEALASIDGKCVVSCYDSTENGKGKIVAFGDYHTFGNSYYNDPTYYSNHSKLLLNLVDYLMPLDPIEISHDFERQNTTENYLNISINVFNNYINKFEDEFIPGESINTTIIYGNGTESPLSNQIEKIDNHFNLNLFLENEATSQEALRIVTKIAKNSEIIQDSFEFYYYPYQIQGYSNITDDNVEINRSIESKPALYVNSPSNNQLESYISIYSDSYLASNRLSELKGRVSIHNLSDFFYKIQINSSEITTGGEGYAYCFTQDNSSTQCIDFSPDRFLFSVQNYIPEIDFGKSLFSNVKFSTTQSGGSIYPISAKLGTPYSLTVFTEEKVSFEDSNEDLTVVASIVPILVYNGFINLLNPQEFPTLNFEYNSEDNSHRSVFSFPESLNYSRAGNIRDQSLQTDMINYFTLLWITVRDSDGGSSSEFLLFYLYYDIPNLNNFLPIIIVLALLGVSIIIINYKSHIFKKNQTMKF</sequence>
<feature type="transmembrane region" description="Helical" evidence="5">
    <location>
        <begin position="1247"/>
        <end position="1266"/>
    </location>
</feature>
<dbReference type="PANTHER" id="PTHR43806:SF11">
    <property type="entry name" value="CEREVISIN-RELATED"/>
    <property type="match status" value="1"/>
</dbReference>
<dbReference type="Gene3D" id="3.40.50.200">
    <property type="entry name" value="Peptidase S8/S53 domain"/>
    <property type="match status" value="1"/>
</dbReference>
<dbReference type="InterPro" id="IPR036852">
    <property type="entry name" value="Peptidase_S8/S53_dom_sf"/>
</dbReference>